<evidence type="ECO:0000313" key="3">
    <source>
        <dbReference type="EMBL" id="PWA81718.1"/>
    </source>
</evidence>
<dbReference type="SUPFAM" id="SSF57756">
    <property type="entry name" value="Retrovirus zinc finger-like domains"/>
    <property type="match status" value="2"/>
</dbReference>
<sequence length="226" mass="25634">MEDGQLVSSHTLKMKSFIDMLERLGHPMPHDKTLRELHAMLKTVEKNVTLNSPILSLHMIRDRGKDSIAKDAECFHGEKVGHWKRNCPSYLAELKQSKQTISSAKQDGQLVSSHTLKMKSFIDMLERLGHPMPHDKTLRELHAMLKTVEKNVTLNSPILSLHMIRDRGKDSIAKDAECFHGEKVGHWKRNCPSYLAELKQSKQTISSAKQEEAAPTDIVEEVPAKN</sequence>
<dbReference type="InterPro" id="IPR036875">
    <property type="entry name" value="Znf_CCHC_sf"/>
</dbReference>
<evidence type="ECO:0000313" key="4">
    <source>
        <dbReference type="Proteomes" id="UP000245207"/>
    </source>
</evidence>
<dbReference type="GO" id="GO:0008270">
    <property type="term" value="F:zinc ion binding"/>
    <property type="evidence" value="ECO:0007669"/>
    <property type="project" value="InterPro"/>
</dbReference>
<name>A0A2U1P7I4_ARTAN</name>
<dbReference type="Proteomes" id="UP000245207">
    <property type="component" value="Unassembled WGS sequence"/>
</dbReference>
<accession>A0A2U1P7I4</accession>
<feature type="domain" description="CCHC-type" evidence="2">
    <location>
        <begin position="73"/>
        <end position="89"/>
    </location>
</feature>
<dbReference type="OrthoDB" id="1708624at2759"/>
<proteinExistence type="predicted"/>
<comment type="caution">
    <text evidence="3">The sequence shown here is derived from an EMBL/GenBank/DDBJ whole genome shotgun (WGS) entry which is preliminary data.</text>
</comment>
<reference evidence="3 4" key="1">
    <citation type="journal article" date="2018" name="Mol. Plant">
        <title>The genome of Artemisia annua provides insight into the evolution of Asteraceae family and artemisinin biosynthesis.</title>
        <authorList>
            <person name="Shen Q."/>
            <person name="Zhang L."/>
            <person name="Liao Z."/>
            <person name="Wang S."/>
            <person name="Yan T."/>
            <person name="Shi P."/>
            <person name="Liu M."/>
            <person name="Fu X."/>
            <person name="Pan Q."/>
            <person name="Wang Y."/>
            <person name="Lv Z."/>
            <person name="Lu X."/>
            <person name="Zhang F."/>
            <person name="Jiang W."/>
            <person name="Ma Y."/>
            <person name="Chen M."/>
            <person name="Hao X."/>
            <person name="Li L."/>
            <person name="Tang Y."/>
            <person name="Lv G."/>
            <person name="Zhou Y."/>
            <person name="Sun X."/>
            <person name="Brodelius P.E."/>
            <person name="Rose J.K.C."/>
            <person name="Tang K."/>
        </authorList>
    </citation>
    <scope>NUCLEOTIDE SEQUENCE [LARGE SCALE GENOMIC DNA]</scope>
    <source>
        <strain evidence="4">cv. Huhao1</strain>
        <tissue evidence="3">Leaf</tissue>
    </source>
</reference>
<evidence type="ECO:0000259" key="2">
    <source>
        <dbReference type="SMART" id="SM00343"/>
    </source>
</evidence>
<dbReference type="GO" id="GO:0003676">
    <property type="term" value="F:nucleic acid binding"/>
    <property type="evidence" value="ECO:0007669"/>
    <property type="project" value="InterPro"/>
</dbReference>
<dbReference type="SMART" id="SM00343">
    <property type="entry name" value="ZnF_C2HC"/>
    <property type="match status" value="2"/>
</dbReference>
<dbReference type="EMBL" id="PKPP01001557">
    <property type="protein sequence ID" value="PWA81718.1"/>
    <property type="molecule type" value="Genomic_DNA"/>
</dbReference>
<evidence type="ECO:0000256" key="1">
    <source>
        <dbReference type="SAM" id="MobiDB-lite"/>
    </source>
</evidence>
<feature type="region of interest" description="Disordered" evidence="1">
    <location>
        <begin position="203"/>
        <end position="226"/>
    </location>
</feature>
<dbReference type="InterPro" id="IPR001878">
    <property type="entry name" value="Znf_CCHC"/>
</dbReference>
<protein>
    <submittedName>
        <fullName evidence="3">Zinc finger, CCHC-type</fullName>
    </submittedName>
</protein>
<organism evidence="3 4">
    <name type="scientific">Artemisia annua</name>
    <name type="common">Sweet wormwood</name>
    <dbReference type="NCBI Taxonomy" id="35608"/>
    <lineage>
        <taxon>Eukaryota</taxon>
        <taxon>Viridiplantae</taxon>
        <taxon>Streptophyta</taxon>
        <taxon>Embryophyta</taxon>
        <taxon>Tracheophyta</taxon>
        <taxon>Spermatophyta</taxon>
        <taxon>Magnoliopsida</taxon>
        <taxon>eudicotyledons</taxon>
        <taxon>Gunneridae</taxon>
        <taxon>Pentapetalae</taxon>
        <taxon>asterids</taxon>
        <taxon>campanulids</taxon>
        <taxon>Asterales</taxon>
        <taxon>Asteraceae</taxon>
        <taxon>Asteroideae</taxon>
        <taxon>Anthemideae</taxon>
        <taxon>Artemisiinae</taxon>
        <taxon>Artemisia</taxon>
    </lineage>
</organism>
<feature type="domain" description="CCHC-type" evidence="2">
    <location>
        <begin position="177"/>
        <end position="193"/>
    </location>
</feature>
<dbReference type="Gene3D" id="4.10.60.10">
    <property type="entry name" value="Zinc finger, CCHC-type"/>
    <property type="match status" value="1"/>
</dbReference>
<keyword evidence="4" id="KW-1185">Reference proteome</keyword>
<gene>
    <name evidence="3" type="ORF">CTI12_AA185400</name>
</gene>
<dbReference type="AlphaFoldDB" id="A0A2U1P7I4"/>